<sequence>MKRAAVTLLLALPLVLGNATTVTSENATVKHDDATITASLLNYRENDIFKKRLILPPSSDVTITVTDVPPKFSFIVLQIHTYQYNATLAYDKTLLGKVSKGSLFGSNIGLYMKTRNVTGPLQVFLKHDNVHDLNALIVIVPYGSEAPIPGGCNMEFEIEIAPYQKLRIENEMIIVDAQPAAAFATNGLPIPCEKSPVQHSMYRFLLPMSDFKLETYFDAIASMLTVQDIVQNGTEIPPAPTISIMRRIYSMFAGTGFVYAVVATYGNYSSAYVPTFSYGCNPLLHPNSCKVLNELFSKFVCTITLFIGIFLYFTGHESRYLTKVRLLPDCAMGAFVGYTIAVGTGDPGTAIDVLIGLIFAVLAMCISPFRRIRKFENPCFQWLSNLPLAFLCSCVAYLYAPAGMFYVLEYEWSFWCTFVSFTLAIAMLLMITPYFAEILTRAVFISYFLVIPIDYYVGTNLKYIVITIVRRITISGFRLAFVYPPIRFFDWFLIMIWIMLMLLQLLATYAQILIDTNDERQELLPARKPKVVIIFSRRPSIKNERT</sequence>
<keyword evidence="6" id="KW-0732">Signal</keyword>
<dbReference type="Pfam" id="PF13886">
    <property type="entry name" value="TM7S3_TM198"/>
    <property type="match status" value="1"/>
</dbReference>
<dbReference type="KEGG" id="dqu:106747900"/>
<feature type="signal peptide" evidence="6">
    <location>
        <begin position="1"/>
        <end position="19"/>
    </location>
</feature>
<proteinExistence type="predicted"/>
<feature type="transmembrane region" description="Helical" evidence="5">
    <location>
        <begin position="382"/>
        <end position="400"/>
    </location>
</feature>
<evidence type="ECO:0000256" key="3">
    <source>
        <dbReference type="ARBA" id="ARBA00022989"/>
    </source>
</evidence>
<feature type="transmembrane region" description="Helical" evidence="5">
    <location>
        <begin position="350"/>
        <end position="370"/>
    </location>
</feature>
<accession>A0A6P3XTK4</accession>
<comment type="subcellular location">
    <subcellularLocation>
        <location evidence="1">Membrane</location>
        <topology evidence="1">Multi-pass membrane protein</topology>
    </subcellularLocation>
</comment>
<evidence type="ECO:0000313" key="9">
    <source>
        <dbReference type="RefSeq" id="XP_014481384.1"/>
    </source>
</evidence>
<dbReference type="Proteomes" id="UP000515204">
    <property type="component" value="Unplaced"/>
</dbReference>
<keyword evidence="4 5" id="KW-0472">Membrane</keyword>
<keyword evidence="3 5" id="KW-1133">Transmembrane helix</keyword>
<feature type="transmembrane region" description="Helical" evidence="5">
    <location>
        <begin position="438"/>
        <end position="457"/>
    </location>
</feature>
<evidence type="ECO:0000256" key="2">
    <source>
        <dbReference type="ARBA" id="ARBA00022692"/>
    </source>
</evidence>
<reference evidence="9" key="1">
    <citation type="submission" date="2025-08" db="UniProtKB">
        <authorList>
            <consortium name="RefSeq"/>
        </authorList>
    </citation>
    <scope>IDENTIFICATION</scope>
</reference>
<dbReference type="Pfam" id="PF25992">
    <property type="entry name" value="Ig_TM7SF3_N"/>
    <property type="match status" value="1"/>
</dbReference>
<dbReference type="PANTHER" id="PTHR15937:SF3">
    <property type="entry name" value="TRANSMEMBRANE 7 SUPERFAMILY MEMBER 3"/>
    <property type="match status" value="1"/>
</dbReference>
<evidence type="ECO:0000256" key="4">
    <source>
        <dbReference type="ARBA" id="ARBA00023136"/>
    </source>
</evidence>
<feature type="domain" description="TM7S3/TM198-like" evidence="7">
    <location>
        <begin position="301"/>
        <end position="505"/>
    </location>
</feature>
<dbReference type="GO" id="GO:0043069">
    <property type="term" value="P:negative regulation of programmed cell death"/>
    <property type="evidence" value="ECO:0007669"/>
    <property type="project" value="TreeGrafter"/>
</dbReference>
<evidence type="ECO:0000256" key="6">
    <source>
        <dbReference type="SAM" id="SignalP"/>
    </source>
</evidence>
<evidence type="ECO:0000259" key="7">
    <source>
        <dbReference type="Pfam" id="PF13886"/>
    </source>
</evidence>
<protein>
    <submittedName>
        <fullName evidence="9">Transmembrane 7 superfamily member 3-like isoform X1</fullName>
    </submittedName>
</protein>
<organism evidence="8 9">
    <name type="scientific">Dinoponera quadriceps</name>
    <name type="common">South American ant</name>
    <dbReference type="NCBI Taxonomy" id="609295"/>
    <lineage>
        <taxon>Eukaryota</taxon>
        <taxon>Metazoa</taxon>
        <taxon>Ecdysozoa</taxon>
        <taxon>Arthropoda</taxon>
        <taxon>Hexapoda</taxon>
        <taxon>Insecta</taxon>
        <taxon>Pterygota</taxon>
        <taxon>Neoptera</taxon>
        <taxon>Endopterygota</taxon>
        <taxon>Hymenoptera</taxon>
        <taxon>Apocrita</taxon>
        <taxon>Aculeata</taxon>
        <taxon>Formicoidea</taxon>
        <taxon>Formicidae</taxon>
        <taxon>Ponerinae</taxon>
        <taxon>Ponerini</taxon>
        <taxon>Dinoponera</taxon>
    </lineage>
</organism>
<dbReference type="AlphaFoldDB" id="A0A6P3XTK4"/>
<evidence type="ECO:0000256" key="5">
    <source>
        <dbReference type="SAM" id="Phobius"/>
    </source>
</evidence>
<dbReference type="OrthoDB" id="5967337at2759"/>
<dbReference type="InterPro" id="IPR042502">
    <property type="entry name" value="TM7SF3"/>
</dbReference>
<dbReference type="GeneID" id="106747900"/>
<feature type="transmembrane region" description="Helical" evidence="5">
    <location>
        <begin position="488"/>
        <end position="514"/>
    </location>
</feature>
<name>A0A6P3XTK4_DINQU</name>
<dbReference type="PANTHER" id="PTHR15937">
    <property type="entry name" value="TRANSMEMBRANE 7 SUPERFAMILY MEMBER 3"/>
    <property type="match status" value="1"/>
</dbReference>
<feature type="transmembrane region" description="Helical" evidence="5">
    <location>
        <begin position="295"/>
        <end position="314"/>
    </location>
</feature>
<dbReference type="RefSeq" id="XP_014481384.1">
    <property type="nucleotide sequence ID" value="XM_014625898.1"/>
</dbReference>
<evidence type="ECO:0000313" key="8">
    <source>
        <dbReference type="Proteomes" id="UP000515204"/>
    </source>
</evidence>
<gene>
    <name evidence="9" type="primary">LOC106747900</name>
</gene>
<dbReference type="GO" id="GO:0005886">
    <property type="term" value="C:plasma membrane"/>
    <property type="evidence" value="ECO:0007669"/>
    <property type="project" value="TreeGrafter"/>
</dbReference>
<evidence type="ECO:0000256" key="1">
    <source>
        <dbReference type="ARBA" id="ARBA00004141"/>
    </source>
</evidence>
<keyword evidence="2 5" id="KW-0812">Transmembrane</keyword>
<feature type="transmembrane region" description="Helical" evidence="5">
    <location>
        <begin position="326"/>
        <end position="344"/>
    </location>
</feature>
<dbReference type="InterPro" id="IPR025256">
    <property type="entry name" value="TM7S3/TM198-like_dom"/>
</dbReference>
<keyword evidence="8" id="KW-1185">Reference proteome</keyword>
<feature type="chain" id="PRO_5027758980" evidence="6">
    <location>
        <begin position="20"/>
        <end position="546"/>
    </location>
</feature>
<feature type="transmembrane region" description="Helical" evidence="5">
    <location>
        <begin position="412"/>
        <end position="431"/>
    </location>
</feature>